<feature type="compositionally biased region" description="Basic and acidic residues" evidence="1">
    <location>
        <begin position="297"/>
        <end position="315"/>
    </location>
</feature>
<dbReference type="InterPro" id="IPR050481">
    <property type="entry name" value="UDP-glycosyltransf_plant"/>
</dbReference>
<reference evidence="2" key="2">
    <citation type="journal article" date="2015" name="Data Brief">
        <title>Shoot transcriptome of the giant reed, Arundo donax.</title>
        <authorList>
            <person name="Barrero R.A."/>
            <person name="Guerrero F.D."/>
            <person name="Moolhuijzen P."/>
            <person name="Goolsby J.A."/>
            <person name="Tidwell J."/>
            <person name="Bellgard S.E."/>
            <person name="Bellgard M.I."/>
        </authorList>
    </citation>
    <scope>NUCLEOTIDE SEQUENCE</scope>
    <source>
        <tissue evidence="2">Shoot tissue taken approximately 20 cm above the soil surface</tissue>
    </source>
</reference>
<dbReference type="EMBL" id="GBRH01214345">
    <property type="protein sequence ID" value="JAD83550.1"/>
    <property type="molecule type" value="Transcribed_RNA"/>
</dbReference>
<proteinExistence type="predicted"/>
<evidence type="ECO:0000256" key="1">
    <source>
        <dbReference type="SAM" id="MobiDB-lite"/>
    </source>
</evidence>
<feature type="region of interest" description="Disordered" evidence="1">
    <location>
        <begin position="292"/>
        <end position="315"/>
    </location>
</feature>
<reference evidence="2" key="1">
    <citation type="submission" date="2014-09" db="EMBL/GenBank/DDBJ databases">
        <authorList>
            <person name="Magalhaes I.L.F."/>
            <person name="Oliveira U."/>
            <person name="Santos F.R."/>
            <person name="Vidigal T.H.D.A."/>
            <person name="Brescovit A.D."/>
            <person name="Santos A.J."/>
        </authorList>
    </citation>
    <scope>NUCLEOTIDE SEQUENCE</scope>
    <source>
        <tissue evidence="2">Shoot tissue taken approximately 20 cm above the soil surface</tissue>
    </source>
</reference>
<dbReference type="Gene3D" id="3.40.50.2000">
    <property type="entry name" value="Glycogen Phosphorylase B"/>
    <property type="match status" value="2"/>
</dbReference>
<name>A0A0A9DD23_ARUDO</name>
<dbReference type="AlphaFoldDB" id="A0A0A9DD23"/>
<dbReference type="PANTHER" id="PTHR48048">
    <property type="entry name" value="GLYCOSYLTRANSFERASE"/>
    <property type="match status" value="1"/>
</dbReference>
<dbReference type="GO" id="GO:0035251">
    <property type="term" value="F:UDP-glucosyltransferase activity"/>
    <property type="evidence" value="ECO:0007669"/>
    <property type="project" value="InterPro"/>
</dbReference>
<protein>
    <submittedName>
        <fullName evidence="2">Uncharacterized protein</fullName>
    </submittedName>
</protein>
<sequence length="315" mass="34660">MEKKTVVLYPGVGIGHLAPMLELAKAFLRHGGGAFDVAVALVEPPVRDPGFSAAVARAKASNTSVAFHVLPPPPPTDGDGEQGHRMARMLRFLRAMNAPLRDFLRSLPSLSVGSSVQALVLDMFLRRKARRRRRAWPARLLLLRLGRDRPRRLPRTARRAGQHGHRLHGARRRRPGERASMDTSFMELGDAVLSFPGAPPFKASELPSLVADDGEASKAILRMVARMPDARGVLINTFESLEPRAVRALRDGLCVPGRPHAAGQLRRAARVGRRRRQGARVPPVAGRAVGPQRRVPLLREHGHVPQEPAQGDRHW</sequence>
<accession>A0A0A9DD23</accession>
<dbReference type="PANTHER" id="PTHR48048:SF23">
    <property type="entry name" value="GLYCOSYLTRANSFERASE"/>
    <property type="match status" value="1"/>
</dbReference>
<feature type="region of interest" description="Disordered" evidence="1">
    <location>
        <begin position="152"/>
        <end position="179"/>
    </location>
</feature>
<feature type="compositionally biased region" description="Basic residues" evidence="1">
    <location>
        <begin position="152"/>
        <end position="175"/>
    </location>
</feature>
<organism evidence="2">
    <name type="scientific">Arundo donax</name>
    <name type="common">Giant reed</name>
    <name type="synonym">Donax arundinaceus</name>
    <dbReference type="NCBI Taxonomy" id="35708"/>
    <lineage>
        <taxon>Eukaryota</taxon>
        <taxon>Viridiplantae</taxon>
        <taxon>Streptophyta</taxon>
        <taxon>Embryophyta</taxon>
        <taxon>Tracheophyta</taxon>
        <taxon>Spermatophyta</taxon>
        <taxon>Magnoliopsida</taxon>
        <taxon>Liliopsida</taxon>
        <taxon>Poales</taxon>
        <taxon>Poaceae</taxon>
        <taxon>PACMAD clade</taxon>
        <taxon>Arundinoideae</taxon>
        <taxon>Arundineae</taxon>
        <taxon>Arundo</taxon>
    </lineage>
</organism>
<dbReference type="SUPFAM" id="SSF53756">
    <property type="entry name" value="UDP-Glycosyltransferase/glycogen phosphorylase"/>
    <property type="match status" value="1"/>
</dbReference>
<evidence type="ECO:0000313" key="2">
    <source>
        <dbReference type="EMBL" id="JAD83550.1"/>
    </source>
</evidence>